<comment type="similarity">
    <text evidence="1 2">Belongs to the Iojap/RsfS family.</text>
</comment>
<dbReference type="KEGG" id="psai:C3B54_11773"/>
<comment type="subunit">
    <text evidence="2">Interacts with ribosomal protein uL14 (rplN).</text>
</comment>
<dbReference type="PANTHER" id="PTHR21043">
    <property type="entry name" value="IOJAP SUPERFAMILY ORTHOLOG"/>
    <property type="match status" value="1"/>
</dbReference>
<gene>
    <name evidence="2" type="primary">rsfS</name>
    <name evidence="3" type="ORF">C3B54_11773</name>
</gene>
<dbReference type="OrthoDB" id="9793681at2"/>
<dbReference type="GO" id="GO:0005737">
    <property type="term" value="C:cytoplasm"/>
    <property type="evidence" value="ECO:0007669"/>
    <property type="project" value="UniProtKB-SubCell"/>
</dbReference>
<dbReference type="HAMAP" id="MF_01477">
    <property type="entry name" value="Iojap_RsfS"/>
    <property type="match status" value="1"/>
</dbReference>
<dbReference type="PANTHER" id="PTHR21043:SF0">
    <property type="entry name" value="MITOCHONDRIAL ASSEMBLY OF RIBOSOMAL LARGE SUBUNIT PROTEIN 1"/>
    <property type="match status" value="1"/>
</dbReference>
<protein>
    <recommendedName>
        <fullName evidence="2">Ribosomal silencing factor RsfS</fullName>
    </recommendedName>
</protein>
<evidence type="ECO:0000313" key="3">
    <source>
        <dbReference type="EMBL" id="AVG23753.1"/>
    </source>
</evidence>
<dbReference type="GO" id="GO:0017148">
    <property type="term" value="P:negative regulation of translation"/>
    <property type="evidence" value="ECO:0007669"/>
    <property type="project" value="UniProtKB-UniRule"/>
</dbReference>
<dbReference type="InterPro" id="IPR043519">
    <property type="entry name" value="NT_sf"/>
</dbReference>
<accession>A0A2L2BQ04</accession>
<dbReference type="InterPro" id="IPR004394">
    <property type="entry name" value="Iojap/RsfS/C7orf30"/>
</dbReference>
<dbReference type="Pfam" id="PF02410">
    <property type="entry name" value="RsfS"/>
    <property type="match status" value="1"/>
</dbReference>
<keyword evidence="4" id="KW-1185">Reference proteome</keyword>
<name>A0A2L2BQ04_9MICO</name>
<comment type="subcellular location">
    <subcellularLocation>
        <location evidence="2">Cytoplasm</location>
    </subcellularLocation>
</comment>
<dbReference type="Gene3D" id="3.30.460.10">
    <property type="entry name" value="Beta Polymerase, domain 2"/>
    <property type="match status" value="1"/>
</dbReference>
<dbReference type="AlphaFoldDB" id="A0A2L2BQ04"/>
<proteinExistence type="inferred from homology"/>
<keyword evidence="2" id="KW-0963">Cytoplasm</keyword>
<dbReference type="NCBIfam" id="TIGR00090">
    <property type="entry name" value="rsfS_iojap_ybeB"/>
    <property type="match status" value="1"/>
</dbReference>
<dbReference type="SUPFAM" id="SSF81301">
    <property type="entry name" value="Nucleotidyltransferase"/>
    <property type="match status" value="1"/>
</dbReference>
<dbReference type="RefSeq" id="WP_104913320.1">
    <property type="nucleotide sequence ID" value="NZ_CP026923.1"/>
</dbReference>
<reference evidence="3 4" key="1">
    <citation type="submission" date="2018-02" db="EMBL/GenBank/DDBJ databases">
        <title>Complete genome of the streamlined marine actinobacterium Pontimonas salivibrio CL-TW6 adapted to coastal planktonic lifestype.</title>
        <authorList>
            <person name="Cho B.C."/>
            <person name="Hardies S.C."/>
            <person name="Jang G.I."/>
            <person name="Hwang C.Y."/>
        </authorList>
    </citation>
    <scope>NUCLEOTIDE SEQUENCE [LARGE SCALE GENOMIC DNA]</scope>
    <source>
        <strain evidence="3 4">CL-TW6</strain>
    </source>
</reference>
<dbReference type="GO" id="GO:0043023">
    <property type="term" value="F:ribosomal large subunit binding"/>
    <property type="evidence" value="ECO:0007669"/>
    <property type="project" value="TreeGrafter"/>
</dbReference>
<comment type="function">
    <text evidence="2">Functions as a ribosomal silencing factor. Interacts with ribosomal protein uL14 (rplN), blocking formation of intersubunit bridge B8. Prevents association of the 30S and 50S ribosomal subunits and the formation of functional ribosomes, thus repressing translation.</text>
</comment>
<keyword evidence="2" id="KW-0810">Translation regulation</keyword>
<evidence type="ECO:0000256" key="1">
    <source>
        <dbReference type="ARBA" id="ARBA00010574"/>
    </source>
</evidence>
<evidence type="ECO:0000256" key="2">
    <source>
        <dbReference type="HAMAP-Rule" id="MF_01477"/>
    </source>
</evidence>
<sequence>MAKTQESALQLAASAAWSKGAVEPVALDVSGRLALSDFFLILSGRSERNTRAIADGIEEELLSAGIRLLRREGKADGRWILLDFGDLIVHIFHEEERGFYALERLWKDSPVVPLDLPDEPSATSE</sequence>
<dbReference type="GO" id="GO:0090071">
    <property type="term" value="P:negative regulation of ribosome biogenesis"/>
    <property type="evidence" value="ECO:0007669"/>
    <property type="project" value="UniProtKB-UniRule"/>
</dbReference>
<dbReference type="GO" id="GO:0042256">
    <property type="term" value="P:cytosolic ribosome assembly"/>
    <property type="evidence" value="ECO:0007669"/>
    <property type="project" value="UniProtKB-UniRule"/>
</dbReference>
<dbReference type="EMBL" id="CP026923">
    <property type="protein sequence ID" value="AVG23753.1"/>
    <property type="molecule type" value="Genomic_DNA"/>
</dbReference>
<evidence type="ECO:0000313" key="4">
    <source>
        <dbReference type="Proteomes" id="UP000243077"/>
    </source>
</evidence>
<dbReference type="Proteomes" id="UP000243077">
    <property type="component" value="Chromosome"/>
</dbReference>
<keyword evidence="2" id="KW-0678">Repressor</keyword>
<organism evidence="3 4">
    <name type="scientific">Pontimonas salivibrio</name>
    <dbReference type="NCBI Taxonomy" id="1159327"/>
    <lineage>
        <taxon>Bacteria</taxon>
        <taxon>Bacillati</taxon>
        <taxon>Actinomycetota</taxon>
        <taxon>Actinomycetes</taxon>
        <taxon>Micrococcales</taxon>
        <taxon>Microbacteriaceae</taxon>
        <taxon>Pontimonas</taxon>
    </lineage>
</organism>